<comment type="subunit">
    <text evidence="4">Homodimer.</text>
</comment>
<dbReference type="GO" id="GO:0009423">
    <property type="term" value="P:chorismate biosynthetic process"/>
    <property type="evidence" value="ECO:0007669"/>
    <property type="project" value="UniProtKB-UniRule"/>
</dbReference>
<comment type="catalytic activity">
    <reaction evidence="4">
        <text>shikimate + NADP(+) = 3-dehydroshikimate + NADPH + H(+)</text>
        <dbReference type="Rhea" id="RHEA:17737"/>
        <dbReference type="ChEBI" id="CHEBI:15378"/>
        <dbReference type="ChEBI" id="CHEBI:16630"/>
        <dbReference type="ChEBI" id="CHEBI:36208"/>
        <dbReference type="ChEBI" id="CHEBI:57783"/>
        <dbReference type="ChEBI" id="CHEBI:58349"/>
        <dbReference type="EC" id="1.1.1.25"/>
    </reaction>
</comment>
<comment type="caution">
    <text evidence="7">The sequence shown here is derived from an EMBL/GenBank/DDBJ whole genome shotgun (WGS) entry which is preliminary data.</text>
</comment>
<feature type="binding site" evidence="4">
    <location>
        <position position="253"/>
    </location>
    <ligand>
        <name>shikimate</name>
        <dbReference type="ChEBI" id="CHEBI:36208"/>
    </ligand>
</feature>
<dbReference type="GO" id="GO:0008652">
    <property type="term" value="P:amino acid biosynthetic process"/>
    <property type="evidence" value="ECO:0007669"/>
    <property type="project" value="UniProtKB-KW"/>
</dbReference>
<dbReference type="NCBIfam" id="NF009201">
    <property type="entry name" value="PRK12549.1"/>
    <property type="match status" value="1"/>
</dbReference>
<name>A0A225NKW6_9RHOB</name>
<dbReference type="SUPFAM" id="SSF51735">
    <property type="entry name" value="NAD(P)-binding Rossmann-fold domains"/>
    <property type="match status" value="1"/>
</dbReference>
<dbReference type="InterPro" id="IPR041121">
    <property type="entry name" value="SDH_C"/>
</dbReference>
<proteinExistence type="inferred from homology"/>
<feature type="binding site" evidence="4">
    <location>
        <position position="97"/>
    </location>
    <ligand>
        <name>shikimate</name>
        <dbReference type="ChEBI" id="CHEBI:36208"/>
    </ligand>
</feature>
<gene>
    <name evidence="4" type="primary">aroE</name>
    <name evidence="7" type="ORF">ATO3_09590</name>
</gene>
<reference evidence="7 8" key="1">
    <citation type="submission" date="2013-04" db="EMBL/GenBank/DDBJ databases">
        <title>Oceanicola sp. 22II1-22F33 Genome Sequencing.</title>
        <authorList>
            <person name="Lai Q."/>
            <person name="Li G."/>
            <person name="Shao Z."/>
        </authorList>
    </citation>
    <scope>NUCLEOTIDE SEQUENCE [LARGE SCALE GENOMIC DNA]</scope>
    <source>
        <strain evidence="7 8">22II1-22F33</strain>
    </source>
</reference>
<dbReference type="Gene3D" id="3.40.50.720">
    <property type="entry name" value="NAD(P)-binding Rossmann-like Domain"/>
    <property type="match status" value="1"/>
</dbReference>
<feature type="binding site" evidence="4">
    <location>
        <position position="72"/>
    </location>
    <ligand>
        <name>shikimate</name>
        <dbReference type="ChEBI" id="CHEBI:36208"/>
    </ligand>
</feature>
<dbReference type="GO" id="GO:0009073">
    <property type="term" value="P:aromatic amino acid family biosynthetic process"/>
    <property type="evidence" value="ECO:0007669"/>
    <property type="project" value="UniProtKB-KW"/>
</dbReference>
<evidence type="ECO:0000259" key="6">
    <source>
        <dbReference type="Pfam" id="PF18317"/>
    </source>
</evidence>
<feature type="binding site" evidence="4">
    <location>
        <position position="225"/>
    </location>
    <ligand>
        <name>shikimate</name>
        <dbReference type="ChEBI" id="CHEBI:36208"/>
    </ligand>
</feature>
<dbReference type="InterPro" id="IPR022893">
    <property type="entry name" value="Shikimate_DH_fam"/>
</dbReference>
<dbReference type="SUPFAM" id="SSF53223">
    <property type="entry name" value="Aminoacid dehydrogenase-like, N-terminal domain"/>
    <property type="match status" value="1"/>
</dbReference>
<accession>A0A225NKW6</accession>
<dbReference type="Gene3D" id="3.40.50.10860">
    <property type="entry name" value="Leucine Dehydrogenase, chain A, domain 1"/>
    <property type="match status" value="1"/>
</dbReference>
<feature type="active site" description="Proton acceptor" evidence="4">
    <location>
        <position position="76"/>
    </location>
</feature>
<keyword evidence="2 4" id="KW-0560">Oxidoreductase</keyword>
<dbReference type="GO" id="GO:0019632">
    <property type="term" value="P:shikimate metabolic process"/>
    <property type="evidence" value="ECO:0007669"/>
    <property type="project" value="TreeGrafter"/>
</dbReference>
<protein>
    <recommendedName>
        <fullName evidence="4">Shikimate dehydrogenase (NADP(+))</fullName>
        <shortName evidence="4">SDH</shortName>
        <ecNumber evidence="4">1.1.1.25</ecNumber>
    </recommendedName>
</protein>
<dbReference type="AlphaFoldDB" id="A0A225NKW6"/>
<dbReference type="NCBIfam" id="NF001319">
    <property type="entry name" value="PRK00258.3-3"/>
    <property type="match status" value="1"/>
</dbReference>
<dbReference type="Pfam" id="PF08501">
    <property type="entry name" value="Shikimate_dh_N"/>
    <property type="match status" value="1"/>
</dbReference>
<dbReference type="CDD" id="cd01065">
    <property type="entry name" value="NAD_bind_Shikimate_DH"/>
    <property type="match status" value="1"/>
</dbReference>
<keyword evidence="4" id="KW-0028">Amino-acid biosynthesis</keyword>
<dbReference type="EC" id="1.1.1.25" evidence="4"/>
<dbReference type="GO" id="GO:0004764">
    <property type="term" value="F:shikimate 3-dehydrogenase (NADP+) activity"/>
    <property type="evidence" value="ECO:0007669"/>
    <property type="project" value="UniProtKB-UniRule"/>
</dbReference>
<dbReference type="GO" id="GO:0005829">
    <property type="term" value="C:cytosol"/>
    <property type="evidence" value="ECO:0007669"/>
    <property type="project" value="TreeGrafter"/>
</dbReference>
<dbReference type="InterPro" id="IPR013708">
    <property type="entry name" value="Shikimate_DH-bd_N"/>
</dbReference>
<evidence type="ECO:0000259" key="5">
    <source>
        <dbReference type="Pfam" id="PF08501"/>
    </source>
</evidence>
<evidence type="ECO:0000313" key="8">
    <source>
        <dbReference type="Proteomes" id="UP000215377"/>
    </source>
</evidence>
<evidence type="ECO:0000256" key="4">
    <source>
        <dbReference type="HAMAP-Rule" id="MF_00222"/>
    </source>
</evidence>
<dbReference type="RefSeq" id="WP_088649632.1">
    <property type="nucleotide sequence ID" value="NZ_AQQR01000003.1"/>
</dbReference>
<evidence type="ECO:0000256" key="2">
    <source>
        <dbReference type="ARBA" id="ARBA00023002"/>
    </source>
</evidence>
<feature type="binding site" evidence="4">
    <location>
        <position position="246"/>
    </location>
    <ligand>
        <name>NADP(+)</name>
        <dbReference type="ChEBI" id="CHEBI:58349"/>
    </ligand>
</feature>
<comment type="similarity">
    <text evidence="4">Belongs to the shikimate dehydrogenase family.</text>
</comment>
<feature type="binding site" evidence="4">
    <location>
        <begin position="18"/>
        <end position="20"/>
    </location>
    <ligand>
        <name>shikimate</name>
        <dbReference type="ChEBI" id="CHEBI:36208"/>
    </ligand>
</feature>
<feature type="binding site" evidence="4">
    <location>
        <position position="112"/>
    </location>
    <ligand>
        <name>shikimate</name>
        <dbReference type="ChEBI" id="CHEBI:36208"/>
    </ligand>
</feature>
<evidence type="ECO:0000256" key="1">
    <source>
        <dbReference type="ARBA" id="ARBA00004871"/>
    </source>
</evidence>
<dbReference type="EMBL" id="AQQR01000003">
    <property type="protein sequence ID" value="OWU74835.1"/>
    <property type="molecule type" value="Genomic_DNA"/>
</dbReference>
<dbReference type="HAMAP" id="MF_00222">
    <property type="entry name" value="Shikimate_DH_AroE"/>
    <property type="match status" value="1"/>
</dbReference>
<feature type="binding site" evidence="4">
    <location>
        <begin position="136"/>
        <end position="140"/>
    </location>
    <ligand>
        <name>NADP(+)</name>
        <dbReference type="ChEBI" id="CHEBI:58349"/>
    </ligand>
</feature>
<comment type="caution">
    <text evidence="4">Lacks conserved residue(s) required for the propagation of feature annotation.</text>
</comment>
<feature type="binding site" evidence="4">
    <location>
        <position position="88"/>
    </location>
    <ligand>
        <name>NADP(+)</name>
        <dbReference type="ChEBI" id="CHEBI:58349"/>
    </ligand>
</feature>
<dbReference type="InterPro" id="IPR046346">
    <property type="entry name" value="Aminoacid_DH-like_N_sf"/>
</dbReference>
<feature type="domain" description="Shikimate dehydrogenase substrate binding N-terminal" evidence="5">
    <location>
        <begin position="10"/>
        <end position="99"/>
    </location>
</feature>
<sequence length="282" mass="29314">MRSGSYRLGLVGQGIQLSRTPAMHEAEAAAQGLSCRYELFDTDAGIGGWSADALPDILDRAEAQGFAGLNVTFPYKQAVIAHLHQLSDAARRVGAVNTVVFRDGRRLGHNTDFSGFADSLRTGLPGAPMEDVLLIGAGGAGAALAHALADVGAGRIRIADTRPEAAQALAAHVGPVAEATEDIAQAAAAASGIINATPVGMAKLPGCPIDPALLEPRHWVADIIYFPLETAFLRAARAIGCRTTGGEGMAVFQAVHAFRLFTGRPADAERMRATFQRLGGPG</sequence>
<dbReference type="PANTHER" id="PTHR21089:SF1">
    <property type="entry name" value="BIFUNCTIONAL 3-DEHYDROQUINATE DEHYDRATASE_SHIKIMATE DEHYDROGENASE, CHLOROPLASTIC"/>
    <property type="match status" value="1"/>
</dbReference>
<dbReference type="UniPathway" id="UPA00053">
    <property type="reaction ID" value="UER00087"/>
</dbReference>
<organism evidence="7 8">
    <name type="scientific">Marinibacterium profundimaris</name>
    <dbReference type="NCBI Taxonomy" id="1679460"/>
    <lineage>
        <taxon>Bacteria</taxon>
        <taxon>Pseudomonadati</taxon>
        <taxon>Pseudomonadota</taxon>
        <taxon>Alphaproteobacteria</taxon>
        <taxon>Rhodobacterales</taxon>
        <taxon>Paracoccaceae</taxon>
        <taxon>Marinibacterium</taxon>
    </lineage>
</organism>
<keyword evidence="4" id="KW-0521">NADP</keyword>
<dbReference type="Pfam" id="PF18317">
    <property type="entry name" value="SDH_C"/>
    <property type="match status" value="1"/>
</dbReference>
<keyword evidence="8" id="KW-1185">Reference proteome</keyword>
<keyword evidence="3 4" id="KW-0057">Aromatic amino acid biosynthesis</keyword>
<comment type="function">
    <text evidence="4">Involved in the biosynthesis of the chorismate, which leads to the biosynthesis of aromatic amino acids. Catalyzes the reversible NADPH linked reduction of 3-dehydroshikimate (DHSA) to yield shikimate (SA).</text>
</comment>
<dbReference type="PANTHER" id="PTHR21089">
    <property type="entry name" value="SHIKIMATE DEHYDROGENASE"/>
    <property type="match status" value="1"/>
</dbReference>
<dbReference type="Proteomes" id="UP000215377">
    <property type="component" value="Unassembled WGS sequence"/>
</dbReference>
<feature type="domain" description="SDH C-terminal" evidence="6">
    <location>
        <begin position="246"/>
        <end position="273"/>
    </location>
</feature>
<dbReference type="OrthoDB" id="9792692at2"/>
<feature type="binding site" evidence="4">
    <location>
        <position position="223"/>
    </location>
    <ligand>
        <name>NADP(+)</name>
        <dbReference type="ChEBI" id="CHEBI:58349"/>
    </ligand>
</feature>
<dbReference type="InterPro" id="IPR036291">
    <property type="entry name" value="NAD(P)-bd_dom_sf"/>
</dbReference>
<comment type="pathway">
    <text evidence="1 4">Metabolic intermediate biosynthesis; chorismate biosynthesis; chorismate from D-erythrose 4-phosphate and phosphoenolpyruvate: step 4/7.</text>
</comment>
<evidence type="ECO:0000313" key="7">
    <source>
        <dbReference type="EMBL" id="OWU74835.1"/>
    </source>
</evidence>
<dbReference type="GO" id="GO:0050661">
    <property type="term" value="F:NADP binding"/>
    <property type="evidence" value="ECO:0007669"/>
    <property type="project" value="TreeGrafter"/>
</dbReference>
<evidence type="ECO:0000256" key="3">
    <source>
        <dbReference type="ARBA" id="ARBA00023141"/>
    </source>
</evidence>